<organism evidence="2 3">
    <name type="scientific">Bacillus halotolerans</name>
    <dbReference type="NCBI Taxonomy" id="260554"/>
    <lineage>
        <taxon>Bacteria</taxon>
        <taxon>Bacillati</taxon>
        <taxon>Bacillota</taxon>
        <taxon>Bacilli</taxon>
        <taxon>Bacillales</taxon>
        <taxon>Bacillaceae</taxon>
        <taxon>Bacillus</taxon>
    </lineage>
</organism>
<evidence type="ECO:0000256" key="1">
    <source>
        <dbReference type="SAM" id="Phobius"/>
    </source>
</evidence>
<protein>
    <submittedName>
        <fullName evidence="2">Uncharacterized protein</fullName>
    </submittedName>
</protein>
<proteinExistence type="predicted"/>
<dbReference type="Proteomes" id="UP001164713">
    <property type="component" value="Chromosome"/>
</dbReference>
<keyword evidence="3" id="KW-1185">Reference proteome</keyword>
<feature type="transmembrane region" description="Helical" evidence="1">
    <location>
        <begin position="15"/>
        <end position="38"/>
    </location>
</feature>
<sequence length="45" mass="5088">MSSIVSQLRPFSVEVFLPAFISEAFLLSSIHGILLMMIDMMEDIK</sequence>
<accession>A0ABY7I4D2</accession>
<keyword evidence="1" id="KW-0472">Membrane</keyword>
<evidence type="ECO:0000313" key="3">
    <source>
        <dbReference type="Proteomes" id="UP001164713"/>
    </source>
</evidence>
<reference evidence="2" key="1">
    <citation type="submission" date="2022-12" db="EMBL/GenBank/DDBJ databases">
        <title>Genomic of Bacillus halotolerans.</title>
        <authorList>
            <person name="Xu G."/>
            <person name="Ding Y."/>
        </authorList>
    </citation>
    <scope>NUCLEOTIDE SEQUENCE</scope>
    <source>
        <strain evidence="2">B13</strain>
    </source>
</reference>
<keyword evidence="1" id="KW-1133">Transmembrane helix</keyword>
<evidence type="ECO:0000313" key="2">
    <source>
        <dbReference type="EMBL" id="WAT22837.1"/>
    </source>
</evidence>
<keyword evidence="1" id="KW-0812">Transmembrane</keyword>
<dbReference type="EMBL" id="CP114066">
    <property type="protein sequence ID" value="WAT22837.1"/>
    <property type="molecule type" value="Genomic_DNA"/>
</dbReference>
<gene>
    <name evidence="2" type="ORF">O0R52_07760</name>
</gene>
<dbReference type="RefSeq" id="WP_157722710.1">
    <property type="nucleotide sequence ID" value="NZ_CP098738.1"/>
</dbReference>
<name>A0ABY7I4D2_9BACI</name>